<evidence type="ECO:0000313" key="3">
    <source>
        <dbReference type="Proteomes" id="UP000031192"/>
    </source>
</evidence>
<dbReference type="EMBL" id="AZNH01000052">
    <property type="protein sequence ID" value="KID83823.1"/>
    <property type="molecule type" value="Genomic_DNA"/>
</dbReference>
<accession>A0A0B4GMK5</accession>
<organism evidence="2 3">
    <name type="scientific">Metarhizium guizhouense (strain ARSEF 977)</name>
    <dbReference type="NCBI Taxonomy" id="1276136"/>
    <lineage>
        <taxon>Eukaryota</taxon>
        <taxon>Fungi</taxon>
        <taxon>Dikarya</taxon>
        <taxon>Ascomycota</taxon>
        <taxon>Pezizomycotina</taxon>
        <taxon>Sordariomycetes</taxon>
        <taxon>Hypocreomycetidae</taxon>
        <taxon>Hypocreales</taxon>
        <taxon>Clavicipitaceae</taxon>
        <taxon>Metarhizium</taxon>
    </lineage>
</organism>
<name>A0A0B4GMK5_METGA</name>
<dbReference type="OrthoDB" id="10439612at2759"/>
<sequence length="174" mass="19197">MLLPTAGFLVLCALQPALGQAPAECSSNRLLFKKLTPDEIVMGYDAKNTGCDAGVKAWVGVWGANAALKTDFKAWKYLEANEGEVRFNKTELGNGQWKAAFVCEDGWRIPFLMSDNFELGGHATCTVRREHESAVWITWTCDEYQTRGCQNCVFAGLCDACNECARQCGKPGHY</sequence>
<dbReference type="AlphaFoldDB" id="A0A0B4GMK5"/>
<comment type="caution">
    <text evidence="2">The sequence shown here is derived from an EMBL/GenBank/DDBJ whole genome shotgun (WGS) entry which is preliminary data.</text>
</comment>
<keyword evidence="3" id="KW-1185">Reference proteome</keyword>
<dbReference type="Proteomes" id="UP000031192">
    <property type="component" value="Unassembled WGS sequence"/>
</dbReference>
<keyword evidence="1" id="KW-0732">Signal</keyword>
<reference evidence="2 3" key="1">
    <citation type="journal article" date="2014" name="Proc. Natl. Acad. Sci. U.S.A.">
        <title>Trajectory and genomic determinants of fungal-pathogen speciation and host adaptation.</title>
        <authorList>
            <person name="Hu X."/>
            <person name="Xiao G."/>
            <person name="Zheng P."/>
            <person name="Shang Y."/>
            <person name="Su Y."/>
            <person name="Zhang X."/>
            <person name="Liu X."/>
            <person name="Zhan S."/>
            <person name="St Leger R.J."/>
            <person name="Wang C."/>
        </authorList>
    </citation>
    <scope>NUCLEOTIDE SEQUENCE [LARGE SCALE GENOMIC DNA]</scope>
    <source>
        <strain evidence="2 3">ARSEF 977</strain>
    </source>
</reference>
<evidence type="ECO:0000313" key="2">
    <source>
        <dbReference type="EMBL" id="KID83823.1"/>
    </source>
</evidence>
<gene>
    <name evidence="2" type="ORF">MGU_08908</name>
</gene>
<evidence type="ECO:0000256" key="1">
    <source>
        <dbReference type="SAM" id="SignalP"/>
    </source>
</evidence>
<proteinExistence type="predicted"/>
<dbReference type="HOGENOM" id="CLU_082175_1_0_1"/>
<protein>
    <submittedName>
        <fullName evidence="2">Uncharacterized protein</fullName>
    </submittedName>
</protein>
<feature type="chain" id="PRO_5002089644" evidence="1">
    <location>
        <begin position="20"/>
        <end position="174"/>
    </location>
</feature>
<feature type="signal peptide" evidence="1">
    <location>
        <begin position="1"/>
        <end position="19"/>
    </location>
</feature>